<evidence type="ECO:0000313" key="1">
    <source>
        <dbReference type="EMBL" id="GKT34373.1"/>
    </source>
</evidence>
<accession>A0ABQ5KPC4</accession>
<feature type="non-terminal residue" evidence="1">
    <location>
        <position position="1"/>
    </location>
</feature>
<gene>
    <name evidence="1" type="ORF">ADUPG1_007735</name>
</gene>
<reference evidence="1" key="1">
    <citation type="submission" date="2022-03" db="EMBL/GenBank/DDBJ databases">
        <title>Draft genome sequence of Aduncisulcus paluster, a free-living microaerophilic Fornicata.</title>
        <authorList>
            <person name="Yuyama I."/>
            <person name="Kume K."/>
            <person name="Tamura T."/>
            <person name="Inagaki Y."/>
            <person name="Hashimoto T."/>
        </authorList>
    </citation>
    <scope>NUCLEOTIDE SEQUENCE</scope>
    <source>
        <strain evidence="1">NY0171</strain>
    </source>
</reference>
<dbReference type="SUPFAM" id="SSF52047">
    <property type="entry name" value="RNI-like"/>
    <property type="match status" value="1"/>
</dbReference>
<name>A0ABQ5KPC4_9EUKA</name>
<comment type="caution">
    <text evidence="1">The sequence shown here is derived from an EMBL/GenBank/DDBJ whole genome shotgun (WGS) entry which is preliminary data.</text>
</comment>
<dbReference type="EMBL" id="BQXS01010802">
    <property type="protein sequence ID" value="GKT34373.1"/>
    <property type="molecule type" value="Genomic_DNA"/>
</dbReference>
<keyword evidence="2" id="KW-1185">Reference proteome</keyword>
<dbReference type="Proteomes" id="UP001057375">
    <property type="component" value="Unassembled WGS sequence"/>
</dbReference>
<organism evidence="1 2">
    <name type="scientific">Aduncisulcus paluster</name>
    <dbReference type="NCBI Taxonomy" id="2918883"/>
    <lineage>
        <taxon>Eukaryota</taxon>
        <taxon>Metamonada</taxon>
        <taxon>Carpediemonas-like organisms</taxon>
        <taxon>Aduncisulcus</taxon>
    </lineage>
</organism>
<dbReference type="Gene3D" id="3.80.10.10">
    <property type="entry name" value="Ribonuclease Inhibitor"/>
    <property type="match status" value="1"/>
</dbReference>
<dbReference type="InterPro" id="IPR032675">
    <property type="entry name" value="LRR_dom_sf"/>
</dbReference>
<protein>
    <submittedName>
        <fullName evidence="1">Uncharacterized protein</fullName>
    </submittedName>
</protein>
<sequence length="573" mass="64990">LKMMLDMIQLNGYAWSCMCDIEWFSPQYDIFGLFTPILLAKITNDIPGELYIEYDFNMCGCLDYTLRSIVCRNLRISSLSNDVMLQTENQKYLMSCVLQQACLDLSEIQVHSLSMVDHIPMLDRVAPVCTNLEDVQLSKFVASPSDIVRLFTTLSKLPNVTSLNVYMSIIADGKEPWEGMWSQCGLFGGKDQVKEEEEKEKGVGMTHGLSQHVLSLSLAAEGDLPDCDEHSHLWDYKRIMASSCKCEHEYIPLPASWTIPPLTNLKKLSIRRINFNSTPAIVNFFVALREVLKGATSLKEFNFNRIFDHTPNDIIKEIAPLLSSCVFDVLSPTVEEFGSSWMILTPSIVDSMYNWAVRNDVHLSCVSFPQCRTLTPICVSPSNSSNHPSCPISAEDRRYVIEKLLRFLIITSLPPIGSNSTDSVDNPDDVFSLDLYGCKYLDMIAHDEELSALFCKLLEQIMPRTKNLYFGASYFSIEFANLVARFLPRACRLEYLDMGFNSRFEVSDTGLPIDKSIFLRATTEMIKALEPVIKSNPDFHCSFPTITEDQAKELIEKYPYSKKLLSRIAHIEL</sequence>
<proteinExistence type="predicted"/>
<evidence type="ECO:0000313" key="2">
    <source>
        <dbReference type="Proteomes" id="UP001057375"/>
    </source>
</evidence>